<accession>A0A4D4MR12</accession>
<dbReference type="GO" id="GO:0016829">
    <property type="term" value="F:lyase activity"/>
    <property type="evidence" value="ECO:0007669"/>
    <property type="project" value="UniProtKB-KW"/>
</dbReference>
<dbReference type="InterPro" id="IPR002762">
    <property type="entry name" value="CbiX-like"/>
</dbReference>
<proteinExistence type="predicted"/>
<dbReference type="PANTHER" id="PTHR33542:SF5">
    <property type="entry name" value="FERROCHELATASE CHE1"/>
    <property type="match status" value="1"/>
</dbReference>
<keyword evidence="1" id="KW-0479">Metal-binding</keyword>
<sequence>MTASNPSRDESSFRPGGRPPRAVPLDSTAQLMNAISSQLGSQLSLVSLNGARRPAPPALVLVGHGSRDPRALSTVRTLIDRVRELRPHLPVHLGHIELNEPLLPDTLAALQDDSRAVLVPLLLSRATTSSRTSPTPRPPPPGCAPMSPPRSARTPSSWRPCTPV</sequence>
<evidence type="ECO:0000256" key="1">
    <source>
        <dbReference type="ARBA" id="ARBA00022723"/>
    </source>
</evidence>
<dbReference type="SUPFAM" id="SSF53800">
    <property type="entry name" value="Chelatase"/>
    <property type="match status" value="1"/>
</dbReference>
<dbReference type="AlphaFoldDB" id="A0A4D4MR12"/>
<keyword evidence="2" id="KW-0456">Lyase</keyword>
<evidence type="ECO:0000313" key="4">
    <source>
        <dbReference type="EMBL" id="GDY73925.1"/>
    </source>
</evidence>
<feature type="region of interest" description="Disordered" evidence="3">
    <location>
        <begin position="126"/>
        <end position="164"/>
    </location>
</feature>
<evidence type="ECO:0008006" key="6">
    <source>
        <dbReference type="Google" id="ProtNLM"/>
    </source>
</evidence>
<dbReference type="EMBL" id="BJHY01000001">
    <property type="protein sequence ID" value="GDY73925.1"/>
    <property type="molecule type" value="Genomic_DNA"/>
</dbReference>
<dbReference type="Proteomes" id="UP000299211">
    <property type="component" value="Unassembled WGS sequence"/>
</dbReference>
<name>A0A4D4MR12_STRAX</name>
<feature type="compositionally biased region" description="Pro residues" evidence="3">
    <location>
        <begin position="135"/>
        <end position="148"/>
    </location>
</feature>
<protein>
    <recommendedName>
        <fullName evidence="6">Cobalamin biosynthesis protein CbiX</fullName>
    </recommendedName>
</protein>
<dbReference type="Gene3D" id="3.40.50.1400">
    <property type="match status" value="1"/>
</dbReference>
<evidence type="ECO:0000313" key="5">
    <source>
        <dbReference type="Proteomes" id="UP000299211"/>
    </source>
</evidence>
<dbReference type="InterPro" id="IPR050963">
    <property type="entry name" value="Sirohydro_Cobaltochel/CbiX"/>
</dbReference>
<dbReference type="CDD" id="cd03416">
    <property type="entry name" value="CbiX_SirB_N"/>
    <property type="match status" value="1"/>
</dbReference>
<organism evidence="4 5">
    <name type="scientific">Streptomyces avermitilis</name>
    <dbReference type="NCBI Taxonomy" id="33903"/>
    <lineage>
        <taxon>Bacteria</taxon>
        <taxon>Bacillati</taxon>
        <taxon>Actinomycetota</taxon>
        <taxon>Actinomycetes</taxon>
        <taxon>Kitasatosporales</taxon>
        <taxon>Streptomycetaceae</taxon>
        <taxon>Streptomyces</taxon>
    </lineage>
</organism>
<feature type="region of interest" description="Disordered" evidence="3">
    <location>
        <begin position="1"/>
        <end position="23"/>
    </location>
</feature>
<feature type="compositionally biased region" description="Polar residues" evidence="3">
    <location>
        <begin position="153"/>
        <end position="164"/>
    </location>
</feature>
<evidence type="ECO:0000256" key="3">
    <source>
        <dbReference type="SAM" id="MobiDB-lite"/>
    </source>
</evidence>
<dbReference type="Pfam" id="PF01903">
    <property type="entry name" value="CbiX"/>
    <property type="match status" value="1"/>
</dbReference>
<comment type="caution">
    <text evidence="4">The sequence shown here is derived from an EMBL/GenBank/DDBJ whole genome shotgun (WGS) entry which is preliminary data.</text>
</comment>
<dbReference type="GO" id="GO:0046872">
    <property type="term" value="F:metal ion binding"/>
    <property type="evidence" value="ECO:0007669"/>
    <property type="project" value="UniProtKB-KW"/>
</dbReference>
<dbReference type="PANTHER" id="PTHR33542">
    <property type="entry name" value="SIROHYDROCHLORIN FERROCHELATASE, CHLOROPLASTIC"/>
    <property type="match status" value="1"/>
</dbReference>
<evidence type="ECO:0000256" key="2">
    <source>
        <dbReference type="ARBA" id="ARBA00023239"/>
    </source>
</evidence>
<reference evidence="4 5" key="1">
    <citation type="submission" date="2019-04" db="EMBL/GenBank/DDBJ databases">
        <title>Draft genome sequences of Streptomyces avermitilis ATCC 31267.</title>
        <authorList>
            <person name="Komaki H."/>
            <person name="Tamura T."/>
            <person name="Hosoyama A."/>
        </authorList>
    </citation>
    <scope>NUCLEOTIDE SEQUENCE [LARGE SCALE GENOMIC DNA]</scope>
    <source>
        <strain evidence="4 5">ATCC 31267</strain>
    </source>
</reference>
<gene>
    <name evidence="4" type="ORF">SAV31267_034100</name>
</gene>